<dbReference type="STRING" id="357804.Ping_2221"/>
<feature type="transmembrane region" description="Helical" evidence="1">
    <location>
        <begin position="43"/>
        <end position="70"/>
    </location>
</feature>
<sequence>MKTIICRHCDMVSNVSRVPVNYVAKCCRCGGPIYKNTKCRPSVLLALSLTALLVIVPAFYFPLISVNLLGITEDTNLLQGALMMLDNAPVVSAAVLFCAVIAPTLLLSCIAFSSACLTYNYFPTYMPKVLYITHSLIHWSMLEVYMISLIVAIFKLMNYADLYFGSGVYFFITLLLLDMTIISNYSNHAYWERYINGK</sequence>
<keyword evidence="1" id="KW-0472">Membrane</keyword>
<evidence type="ECO:0000256" key="1">
    <source>
        <dbReference type="SAM" id="Phobius"/>
    </source>
</evidence>
<accession>A1SWU7</accession>
<dbReference type="Pfam" id="PF04403">
    <property type="entry name" value="PqiA"/>
    <property type="match status" value="1"/>
</dbReference>
<feature type="transmembrane region" description="Helical" evidence="1">
    <location>
        <begin position="90"/>
        <end position="117"/>
    </location>
</feature>
<gene>
    <name evidence="2" type="ordered locus">Ping_2221</name>
</gene>
<dbReference type="KEGG" id="pin:Ping_2221"/>
<feature type="transmembrane region" description="Helical" evidence="1">
    <location>
        <begin position="129"/>
        <end position="154"/>
    </location>
</feature>
<reference evidence="2 3" key="1">
    <citation type="submission" date="2007-01" db="EMBL/GenBank/DDBJ databases">
        <title>Complete sequence of Psychromonas ingrahamii 37.</title>
        <authorList>
            <consortium name="US DOE Joint Genome Institute"/>
            <person name="Copeland A."/>
            <person name="Lucas S."/>
            <person name="Lapidus A."/>
            <person name="Barry K."/>
            <person name="Detter J.C."/>
            <person name="Glavina del Rio T."/>
            <person name="Hammon N."/>
            <person name="Israni S."/>
            <person name="Dalin E."/>
            <person name="Tice H."/>
            <person name="Pitluck S."/>
            <person name="Thompson L.S."/>
            <person name="Brettin T."/>
            <person name="Bruce D."/>
            <person name="Han C."/>
            <person name="Tapia R."/>
            <person name="Schmutz J."/>
            <person name="Larimer F."/>
            <person name="Land M."/>
            <person name="Hauser L."/>
            <person name="Kyrpides N."/>
            <person name="Ivanova N."/>
            <person name="Staley J."/>
            <person name="Richardson P."/>
        </authorList>
    </citation>
    <scope>NUCLEOTIDE SEQUENCE [LARGE SCALE GENOMIC DNA]</scope>
    <source>
        <strain evidence="2 3">37</strain>
    </source>
</reference>
<dbReference type="InterPro" id="IPR007498">
    <property type="entry name" value="PqiA-like"/>
</dbReference>
<name>A1SWU7_PSYIN</name>
<dbReference type="HOGENOM" id="CLU_041903_1_0_6"/>
<protein>
    <submittedName>
        <fullName evidence="2">Paraquat-inducible protein A</fullName>
    </submittedName>
</protein>
<dbReference type="EMBL" id="CP000510">
    <property type="protein sequence ID" value="ABM03962.1"/>
    <property type="molecule type" value="Genomic_DNA"/>
</dbReference>
<keyword evidence="1" id="KW-1133">Transmembrane helix</keyword>
<keyword evidence="3" id="KW-1185">Reference proteome</keyword>
<dbReference type="RefSeq" id="WP_011770522.1">
    <property type="nucleotide sequence ID" value="NC_008709.1"/>
</dbReference>
<keyword evidence="1" id="KW-0812">Transmembrane</keyword>
<evidence type="ECO:0000313" key="3">
    <source>
        <dbReference type="Proteomes" id="UP000000639"/>
    </source>
</evidence>
<proteinExistence type="predicted"/>
<organism evidence="2 3">
    <name type="scientific">Psychromonas ingrahamii (strain DSM 17664 / CCUG 51855 / 37)</name>
    <dbReference type="NCBI Taxonomy" id="357804"/>
    <lineage>
        <taxon>Bacteria</taxon>
        <taxon>Pseudomonadati</taxon>
        <taxon>Pseudomonadota</taxon>
        <taxon>Gammaproteobacteria</taxon>
        <taxon>Alteromonadales</taxon>
        <taxon>Psychromonadaceae</taxon>
        <taxon>Psychromonas</taxon>
    </lineage>
</organism>
<feature type="transmembrane region" description="Helical" evidence="1">
    <location>
        <begin position="166"/>
        <end position="185"/>
    </location>
</feature>
<evidence type="ECO:0000313" key="2">
    <source>
        <dbReference type="EMBL" id="ABM03962.1"/>
    </source>
</evidence>
<dbReference type="eggNOG" id="COG2995">
    <property type="taxonomic scope" value="Bacteria"/>
</dbReference>
<dbReference type="AlphaFoldDB" id="A1SWU7"/>
<dbReference type="Proteomes" id="UP000000639">
    <property type="component" value="Chromosome"/>
</dbReference>